<keyword evidence="6" id="KW-1185">Reference proteome</keyword>
<dbReference type="EMBL" id="JBHSOW010000082">
    <property type="protein sequence ID" value="MFC5651909.1"/>
    <property type="molecule type" value="Genomic_DNA"/>
</dbReference>
<comment type="caution">
    <text evidence="5">The sequence shown here is derived from an EMBL/GenBank/DDBJ whole genome shotgun (WGS) entry which is preliminary data.</text>
</comment>
<dbReference type="InterPro" id="IPR011042">
    <property type="entry name" value="6-blade_b-propeller_TolB-like"/>
</dbReference>
<evidence type="ECO:0000256" key="4">
    <source>
        <dbReference type="SAM" id="SignalP"/>
    </source>
</evidence>
<dbReference type="PANTHER" id="PTHR24104">
    <property type="entry name" value="E3 UBIQUITIN-PROTEIN LIGASE NHLRC1-RELATED"/>
    <property type="match status" value="1"/>
</dbReference>
<dbReference type="PANTHER" id="PTHR24104:SF25">
    <property type="entry name" value="PROTEIN LIN-41"/>
    <property type="match status" value="1"/>
</dbReference>
<feature type="signal peptide" evidence="4">
    <location>
        <begin position="1"/>
        <end position="26"/>
    </location>
</feature>
<sequence length="486" mass="54345">MKALRLSMFMLIMALLSGIVSPLAMAAPYDSYNYSVWEDSVPSPASYLPSKVITGDQLTIGQLKGPSDLFVSKNGTIYIADTGNQRIVVLNSNWKVIRTINQFDHDGKPDLFNKPTGLFVKEDGTIYVADYENQRVVLLNGEGQYLRQIDHPKSDVLASDFVFNPVKLSVDRAGRVYVVAKGVFEGIMQFDDQGAFIGYIGTNTITPNPADYFWKVISTKAQRAQMNLFVPTEFTNMDIDEKGFLFATNIDKTTDAPIKRLNPSGKDVLKRFGNFTVSGDLVFSILDGDRAGTSQFIDIKSTVEGSYYALDSLRGRIFTYDQEGNLLYIFGEIGSRAGTFKTPVAIDKVGEKVLVLDGGTGRITVFEPTLFGMKVNEATRLHEAGKEQEASKAWEKVLQLNANYDIAYIGIGKAQLREQDYKSAMRSFELGVDRKYYSIAFARDRKQWMRAHMGEVLTYIVLLAAVIAAWRIFILIRSRRSVTHEA</sequence>
<feature type="repeat" description="NHL" evidence="2">
    <location>
        <begin position="112"/>
        <end position="142"/>
    </location>
</feature>
<keyword evidence="3" id="KW-0472">Membrane</keyword>
<dbReference type="Proteomes" id="UP001596047">
    <property type="component" value="Unassembled WGS sequence"/>
</dbReference>
<feature type="chain" id="PRO_5045653536" evidence="4">
    <location>
        <begin position="27"/>
        <end position="486"/>
    </location>
</feature>
<evidence type="ECO:0000256" key="3">
    <source>
        <dbReference type="SAM" id="Phobius"/>
    </source>
</evidence>
<dbReference type="RefSeq" id="WP_379190543.1">
    <property type="nucleotide sequence ID" value="NZ_JBHSOW010000082.1"/>
</dbReference>
<dbReference type="InterPro" id="IPR050952">
    <property type="entry name" value="TRIM-NHL_E3_ligases"/>
</dbReference>
<dbReference type="SUPFAM" id="SSF101898">
    <property type="entry name" value="NHL repeat"/>
    <property type="match status" value="1"/>
</dbReference>
<evidence type="ECO:0000256" key="1">
    <source>
        <dbReference type="ARBA" id="ARBA00022737"/>
    </source>
</evidence>
<dbReference type="Gene3D" id="2.120.10.30">
    <property type="entry name" value="TolB, C-terminal domain"/>
    <property type="match status" value="2"/>
</dbReference>
<evidence type="ECO:0000256" key="2">
    <source>
        <dbReference type="PROSITE-ProRule" id="PRU00504"/>
    </source>
</evidence>
<evidence type="ECO:0000313" key="6">
    <source>
        <dbReference type="Proteomes" id="UP001596047"/>
    </source>
</evidence>
<dbReference type="CDD" id="cd05819">
    <property type="entry name" value="NHL"/>
    <property type="match status" value="1"/>
</dbReference>
<dbReference type="Pfam" id="PF01436">
    <property type="entry name" value="NHL"/>
    <property type="match status" value="2"/>
</dbReference>
<keyword evidence="4" id="KW-0732">Signal</keyword>
<keyword evidence="1" id="KW-0677">Repeat</keyword>
<proteinExistence type="predicted"/>
<feature type="transmembrane region" description="Helical" evidence="3">
    <location>
        <begin position="456"/>
        <end position="476"/>
    </location>
</feature>
<keyword evidence="3" id="KW-0812">Transmembrane</keyword>
<feature type="repeat" description="NHL" evidence="2">
    <location>
        <begin position="61"/>
        <end position="93"/>
    </location>
</feature>
<dbReference type="SUPFAM" id="SSF48452">
    <property type="entry name" value="TPR-like"/>
    <property type="match status" value="1"/>
</dbReference>
<keyword evidence="3" id="KW-1133">Transmembrane helix</keyword>
<reference evidence="6" key="1">
    <citation type="journal article" date="2019" name="Int. J. Syst. Evol. Microbiol.">
        <title>The Global Catalogue of Microorganisms (GCM) 10K type strain sequencing project: providing services to taxonomists for standard genome sequencing and annotation.</title>
        <authorList>
            <consortium name="The Broad Institute Genomics Platform"/>
            <consortium name="The Broad Institute Genome Sequencing Center for Infectious Disease"/>
            <person name="Wu L."/>
            <person name="Ma J."/>
        </authorList>
    </citation>
    <scope>NUCLEOTIDE SEQUENCE [LARGE SCALE GENOMIC DNA]</scope>
    <source>
        <strain evidence="6">CGMCC 1.3240</strain>
    </source>
</reference>
<dbReference type="InterPro" id="IPR011990">
    <property type="entry name" value="TPR-like_helical_dom_sf"/>
</dbReference>
<organism evidence="5 6">
    <name type="scientific">Paenibacillus solisilvae</name>
    <dbReference type="NCBI Taxonomy" id="2486751"/>
    <lineage>
        <taxon>Bacteria</taxon>
        <taxon>Bacillati</taxon>
        <taxon>Bacillota</taxon>
        <taxon>Bacilli</taxon>
        <taxon>Bacillales</taxon>
        <taxon>Paenibacillaceae</taxon>
        <taxon>Paenibacillus</taxon>
    </lineage>
</organism>
<gene>
    <name evidence="5" type="ORF">ACFPYJ_22855</name>
</gene>
<protein>
    <submittedName>
        <fullName evidence="5">Gluconolactonase</fullName>
    </submittedName>
</protein>
<evidence type="ECO:0000313" key="5">
    <source>
        <dbReference type="EMBL" id="MFC5651909.1"/>
    </source>
</evidence>
<dbReference type="Gene3D" id="1.25.40.10">
    <property type="entry name" value="Tetratricopeptide repeat domain"/>
    <property type="match status" value="1"/>
</dbReference>
<dbReference type="PROSITE" id="PS51125">
    <property type="entry name" value="NHL"/>
    <property type="match status" value="2"/>
</dbReference>
<dbReference type="InterPro" id="IPR001258">
    <property type="entry name" value="NHL_repeat"/>
</dbReference>
<name>A0ABW0W4C1_9BACL</name>
<accession>A0ABW0W4C1</accession>